<comment type="caution">
    <text evidence="2">The sequence shown here is derived from an EMBL/GenBank/DDBJ whole genome shotgun (WGS) entry which is preliminary data.</text>
</comment>
<dbReference type="EMBL" id="AZFA01000009">
    <property type="protein sequence ID" value="KRL66966.1"/>
    <property type="molecule type" value="Genomic_DNA"/>
</dbReference>
<evidence type="ECO:0000256" key="1">
    <source>
        <dbReference type="SAM" id="Coils"/>
    </source>
</evidence>
<evidence type="ECO:0000313" key="2">
    <source>
        <dbReference type="EMBL" id="KRL66966.1"/>
    </source>
</evidence>
<dbReference type="eggNOG" id="ENOG5030BH1">
    <property type="taxonomic scope" value="Bacteria"/>
</dbReference>
<feature type="coiled-coil region" evidence="1">
    <location>
        <begin position="154"/>
        <end position="188"/>
    </location>
</feature>
<gene>
    <name evidence="2" type="ORF">FC27_GL002292</name>
</gene>
<dbReference type="STRING" id="1423815.FC27_GL002292"/>
<accession>A0A0R1SBN8</accession>
<sequence>MQKNSRGAEQIQKVLELFKIEYQRQKSFLQMKSVTGNNATRVDYAIKINDFWALIEINDQQEKSIGKSGTIFQFAQKFDYPLLLIDLSNIKQVQSQVSQFIDDLRKGASNLNKEYSPNTWGYFGDYPYAGANETSLTTEEKPQPETIASPEKEVELSKEDYQKLRAENENLQAEVVSYRNVISEFMKQIADLNILMERNNKKIRQLDKYGKIEKSVNIHGGFRINGKQGGRLTKSAQAVVLAAAQEFDGNWAKTKQFIGAHYGEDVSTSTIKRIYQKNNKKI</sequence>
<dbReference type="AlphaFoldDB" id="A0A0R1SBN8"/>
<evidence type="ECO:0000313" key="3">
    <source>
        <dbReference type="Proteomes" id="UP000051647"/>
    </source>
</evidence>
<keyword evidence="3" id="KW-1185">Reference proteome</keyword>
<reference evidence="2 3" key="1">
    <citation type="journal article" date="2015" name="Genome Announc.">
        <title>Expanding the biotechnology potential of lactobacilli through comparative genomics of 213 strains and associated genera.</title>
        <authorList>
            <person name="Sun Z."/>
            <person name="Harris H.M."/>
            <person name="McCann A."/>
            <person name="Guo C."/>
            <person name="Argimon S."/>
            <person name="Zhang W."/>
            <person name="Yang X."/>
            <person name="Jeffery I.B."/>
            <person name="Cooney J.C."/>
            <person name="Kagawa T.F."/>
            <person name="Liu W."/>
            <person name="Song Y."/>
            <person name="Salvetti E."/>
            <person name="Wrobel A."/>
            <person name="Rasinkangas P."/>
            <person name="Parkhill J."/>
            <person name="Rea M.C."/>
            <person name="O'Sullivan O."/>
            <person name="Ritari J."/>
            <person name="Douillard F.P."/>
            <person name="Paul Ross R."/>
            <person name="Yang R."/>
            <person name="Briner A.E."/>
            <person name="Felis G.E."/>
            <person name="de Vos W.M."/>
            <person name="Barrangou R."/>
            <person name="Klaenhammer T.R."/>
            <person name="Caufield P.W."/>
            <person name="Cui Y."/>
            <person name="Zhang H."/>
            <person name="O'Toole P.W."/>
        </authorList>
    </citation>
    <scope>NUCLEOTIDE SEQUENCE [LARGE SCALE GENOMIC DNA]</scope>
    <source>
        <strain evidence="2 3">DSM 14857</strain>
    </source>
</reference>
<name>A0A0R1SBN8_9LACO</name>
<organism evidence="2 3">
    <name type="scientific">Companilactobacillus versmoldensis DSM 14857 = KCTC 3814</name>
    <dbReference type="NCBI Taxonomy" id="1423815"/>
    <lineage>
        <taxon>Bacteria</taxon>
        <taxon>Bacillati</taxon>
        <taxon>Bacillota</taxon>
        <taxon>Bacilli</taxon>
        <taxon>Lactobacillales</taxon>
        <taxon>Lactobacillaceae</taxon>
        <taxon>Companilactobacillus</taxon>
    </lineage>
</organism>
<dbReference type="PATRIC" id="fig|1423815.3.peg.2350"/>
<dbReference type="Proteomes" id="UP000051647">
    <property type="component" value="Unassembled WGS sequence"/>
</dbReference>
<proteinExistence type="predicted"/>
<protein>
    <submittedName>
        <fullName evidence="2">Uncharacterized protein</fullName>
    </submittedName>
</protein>
<keyword evidence="1" id="KW-0175">Coiled coil</keyword>
<dbReference type="RefSeq" id="WP_010624671.1">
    <property type="nucleotide sequence ID" value="NZ_AZFA01000009.1"/>
</dbReference>